<sequence length="1770" mass="200097">MSGQGTEWSYYDQQPAHVDPNTGAETHYAQVDPNSPASISHAEYIQLSQMVGVVKDLQDFQTTTLASLSQLHKFQTDTSATLASIADSVSQILAQGTGQPPQPPPTSQPTASSSRGKDPVRPSSPPPSSSYKPPSFTPPTPFKGKATDVETFIDSVQDAVELLGRTLTTDRQKCIYMATLFAEAPKQWYRAIRTSKPELLDSFTDFITSFRAHFGESNIAYVANNKLKKLVQTGSAASYASRFLELLVHVNWTDETKIDMFYSGLKTATKDLISNTPRSERPKTFLDYSQWVITCDNRVHEREQERRDEGGKKTSNGMSSKPSSSKSHSSTNPTPSTSNTLPLGEPMQIDASKTGVVQGKLTSEERQRRKDQGLCLYCGRCGKQADECPNRSEQAIKRMAQRKAGFPVGEGVHPSHVNQRPEPRFERTTDGSWRPISTHSPTYIFSSRVIPSAHFVISITLSFTDHTSIRTHALIDSGAMTSCISDSFASRHSLSRRLKDVPVPVLAVDDRPIASGLITQDVLTQIRVGSHQETINLSVVSVSYPVILGLDWLHVVVSLLRRFFAKGLGLMPSQSLNTVRVGLGLGLLVTPLLSSRTLSSQDPSSIPSIPSVVPSNSYSDIPVDSKHHSFLAAFVHHNGYGNSCSTRFVSPISFDPSRKAVKYLIFVFFDQDSTYYINSFTVPPSSHNSSDSTSSTLSSTIPPPAPTSVVAHNPLADPDEDLSPYVPLHYRKWLDSVFKISDFDGLPEHRPHDIDIELEDGKSPPFYRMYRLSEQEKQATAEYVHNNLRRGHIRSSSSSAGAPILFIRKKTGEICLCVDYRGLNAITKKNRYPLPLVDDLLDRVSGCSVFSIMDLKSAYAHLRIREGDEWKTAFRTHLGLFEHLVVPYGLTNAPAAWQAFIQDVLSDLIDICCVVYLDDILVFSTSEEEHHRHVGMVLDRLRDAFLYANPRKCEFDHESQEAFDSTLKELQSFLGFANFYRRFVKDYSRITLPLTSLTHKSTPFIFSDTCINAFNHLKSLFTSAPVLSHFQPSLPITLSTDASDFAISSVLQQPDSDGNLHPVAFFSCKLSPAEINYAIHDKELLAVVEAFKENRHWLSGSPFPIRVVCDHKNLEYFMRSQLLNRRQARWSMFLSEFDFQLHWASGKENVADSASRRADYVPQKEDEQRTNQLRIVLSTYNTFPLFNFESISSFESPSSQFKSTIDAFSTITLDNSYLLDRFLTAYREDSSWRIAIAHGDQSFQLHHDLVFHNHRLYVPPSLRRSILESRHDSVISGHPGRTRTLKLVSRDYSWPGMTTYVRRYVEACDTCSRIKTPRHKPFGLLQPLSIPERPWQAITMDFIVKLPLSHGYDSILVICDRLTRAAHFIPCRESMTASELAWLFLDRVFRLHGLPHSIVSDRGSLFVSNFWKSLLSHLNIDSRTSMAYHAQMDGLTERTNQTLEAYLRAYISYQQDDWIDYLPLAEFAFNNHENSSTRQTPFFANLAYHPTFEPSISSISTVPAADDLAKRLEFIHAELKAELLSSQERQAKYYDARHIAQPQYQSGQLVWLLRRNISSTRPSDKLDHRRLGPFPIVRAIHNRAYLLKLPSYLSRLYPVFHVSLLEPYNDPSEFHPHSDPVPITLPDDSSSIHSILDIRKIGQRYDYLCHFNDSDSHDNDSWIPLSELPSTYNHLIERFHRLNPRAPHPHELLIDKTYDTTMIQTDSDSIIPTSDTPSTSVSIPDFVPRPSSPKQKTVKPHLDYVPPTHYITRSNRRSKPKPRDDTIIFF</sequence>
<evidence type="ECO:0000256" key="16">
    <source>
        <dbReference type="ARBA" id="ARBA00023172"/>
    </source>
</evidence>
<dbReference type="GO" id="GO:0015074">
    <property type="term" value="P:DNA integration"/>
    <property type="evidence" value="ECO:0007669"/>
    <property type="project" value="UniProtKB-KW"/>
</dbReference>
<dbReference type="GO" id="GO:0004519">
    <property type="term" value="F:endonuclease activity"/>
    <property type="evidence" value="ECO:0007669"/>
    <property type="project" value="UniProtKB-KW"/>
</dbReference>
<dbReference type="GO" id="GO:0003887">
    <property type="term" value="F:DNA-directed DNA polymerase activity"/>
    <property type="evidence" value="ECO:0007669"/>
    <property type="project" value="UniProtKB-KW"/>
</dbReference>
<feature type="region of interest" description="Disordered" evidence="17">
    <location>
        <begin position="684"/>
        <end position="707"/>
    </location>
</feature>
<dbReference type="PROSITE" id="PS50994">
    <property type="entry name" value="INTEGRASE"/>
    <property type="match status" value="1"/>
</dbReference>
<keyword evidence="14" id="KW-0239">DNA-directed DNA polymerase</keyword>
<dbReference type="GO" id="GO:0006310">
    <property type="term" value="P:DNA recombination"/>
    <property type="evidence" value="ECO:0007669"/>
    <property type="project" value="UniProtKB-KW"/>
</dbReference>
<keyword evidence="15" id="KW-0238">DNA-binding</keyword>
<proteinExistence type="predicted"/>
<dbReference type="Pfam" id="PF17921">
    <property type="entry name" value="Integrase_H2C2"/>
    <property type="match status" value="1"/>
</dbReference>
<dbReference type="GO" id="GO:0005634">
    <property type="term" value="C:nucleus"/>
    <property type="evidence" value="ECO:0007669"/>
    <property type="project" value="UniProtKB-ARBA"/>
</dbReference>
<dbReference type="SUPFAM" id="SSF54160">
    <property type="entry name" value="Chromo domain-like"/>
    <property type="match status" value="1"/>
</dbReference>
<evidence type="ECO:0000259" key="19">
    <source>
        <dbReference type="PROSITE" id="PS50994"/>
    </source>
</evidence>
<dbReference type="Gene3D" id="3.30.420.10">
    <property type="entry name" value="Ribonuclease H-like superfamily/Ribonuclease H"/>
    <property type="match status" value="1"/>
</dbReference>
<keyword evidence="16" id="KW-0233">DNA recombination</keyword>
<evidence type="ECO:0000256" key="6">
    <source>
        <dbReference type="ARBA" id="ARBA00022723"/>
    </source>
</evidence>
<evidence type="ECO:0000256" key="2">
    <source>
        <dbReference type="ARBA" id="ARBA00022670"/>
    </source>
</evidence>
<dbReference type="Proteomes" id="UP000559256">
    <property type="component" value="Unassembled WGS sequence"/>
</dbReference>
<keyword evidence="12" id="KW-0229">DNA integration</keyword>
<feature type="region of interest" description="Disordered" evidence="17">
    <location>
        <begin position="1"/>
        <end position="34"/>
    </location>
</feature>
<evidence type="ECO:0000256" key="4">
    <source>
        <dbReference type="ARBA" id="ARBA00022695"/>
    </source>
</evidence>
<dbReference type="Pfam" id="PF08284">
    <property type="entry name" value="RVP_2"/>
    <property type="match status" value="1"/>
</dbReference>
<dbReference type="Gene3D" id="1.10.340.70">
    <property type="match status" value="1"/>
</dbReference>
<dbReference type="PANTHER" id="PTHR37984">
    <property type="entry name" value="PROTEIN CBG26694"/>
    <property type="match status" value="1"/>
</dbReference>
<dbReference type="InterPro" id="IPR005162">
    <property type="entry name" value="Retrotrans_gag_dom"/>
</dbReference>
<dbReference type="FunFam" id="1.10.340.70:FF:000001">
    <property type="entry name" value="Retrovirus-related Pol polyprotein from transposon gypsy-like Protein"/>
    <property type="match status" value="1"/>
</dbReference>
<gene>
    <name evidence="20" type="ORF">D9758_015029</name>
</gene>
<dbReference type="InterPro" id="IPR043502">
    <property type="entry name" value="DNA/RNA_pol_sf"/>
</dbReference>
<organism evidence="20 21">
    <name type="scientific">Tetrapyrgos nigripes</name>
    <dbReference type="NCBI Taxonomy" id="182062"/>
    <lineage>
        <taxon>Eukaryota</taxon>
        <taxon>Fungi</taxon>
        <taxon>Dikarya</taxon>
        <taxon>Basidiomycota</taxon>
        <taxon>Agaricomycotina</taxon>
        <taxon>Agaricomycetes</taxon>
        <taxon>Agaricomycetidae</taxon>
        <taxon>Agaricales</taxon>
        <taxon>Marasmiineae</taxon>
        <taxon>Marasmiaceae</taxon>
        <taxon>Tetrapyrgos</taxon>
    </lineage>
</organism>
<evidence type="ECO:0000256" key="14">
    <source>
        <dbReference type="ARBA" id="ARBA00022932"/>
    </source>
</evidence>
<feature type="region of interest" description="Disordered" evidence="17">
    <location>
        <begin position="94"/>
        <end position="143"/>
    </location>
</feature>
<dbReference type="SUPFAM" id="SSF50630">
    <property type="entry name" value="Acid proteases"/>
    <property type="match status" value="1"/>
</dbReference>
<keyword evidence="13" id="KW-0695">RNA-directed DNA polymerase</keyword>
<feature type="domain" description="Reverse transcriptase" evidence="18">
    <location>
        <begin position="788"/>
        <end position="978"/>
    </location>
</feature>
<dbReference type="GO" id="GO:0004190">
    <property type="term" value="F:aspartic-type endopeptidase activity"/>
    <property type="evidence" value="ECO:0007669"/>
    <property type="project" value="UniProtKB-KW"/>
</dbReference>
<dbReference type="CDD" id="cd01647">
    <property type="entry name" value="RT_LTR"/>
    <property type="match status" value="1"/>
</dbReference>
<dbReference type="GO" id="GO:0003677">
    <property type="term" value="F:DNA binding"/>
    <property type="evidence" value="ECO:0007669"/>
    <property type="project" value="UniProtKB-KW"/>
</dbReference>
<dbReference type="GO" id="GO:0046872">
    <property type="term" value="F:metal ion binding"/>
    <property type="evidence" value="ECO:0007669"/>
    <property type="project" value="UniProtKB-KW"/>
</dbReference>
<dbReference type="Gene3D" id="3.30.70.270">
    <property type="match status" value="2"/>
</dbReference>
<dbReference type="Gene3D" id="3.10.10.10">
    <property type="entry name" value="HIV Type 1 Reverse Transcriptase, subunit A, domain 1"/>
    <property type="match status" value="1"/>
</dbReference>
<dbReference type="InterPro" id="IPR050951">
    <property type="entry name" value="Retrovirus_Pol_polyprotein"/>
</dbReference>
<dbReference type="GO" id="GO:0003964">
    <property type="term" value="F:RNA-directed DNA polymerase activity"/>
    <property type="evidence" value="ECO:0007669"/>
    <property type="project" value="UniProtKB-KW"/>
</dbReference>
<evidence type="ECO:0000256" key="1">
    <source>
        <dbReference type="ARBA" id="ARBA00012493"/>
    </source>
</evidence>
<name>A0A8H5CDV6_9AGAR</name>
<evidence type="ECO:0000256" key="7">
    <source>
        <dbReference type="ARBA" id="ARBA00022750"/>
    </source>
</evidence>
<evidence type="ECO:0000259" key="18">
    <source>
        <dbReference type="PROSITE" id="PS50878"/>
    </source>
</evidence>
<keyword evidence="2" id="KW-0645">Protease</keyword>
<evidence type="ECO:0000256" key="12">
    <source>
        <dbReference type="ARBA" id="ARBA00022908"/>
    </source>
</evidence>
<comment type="caution">
    <text evidence="20">The sequence shown here is derived from an EMBL/GenBank/DDBJ whole genome shotgun (WGS) entry which is preliminary data.</text>
</comment>
<keyword evidence="7" id="KW-0064">Aspartyl protease</keyword>
<dbReference type="InterPro" id="IPR036397">
    <property type="entry name" value="RNaseH_sf"/>
</dbReference>
<feature type="compositionally biased region" description="Low complexity" evidence="17">
    <location>
        <begin position="684"/>
        <end position="700"/>
    </location>
</feature>
<dbReference type="OrthoDB" id="3341476at2759"/>
<keyword evidence="3" id="KW-0808">Transferase</keyword>
<dbReference type="CDD" id="cd00024">
    <property type="entry name" value="CD_CSD"/>
    <property type="match status" value="1"/>
</dbReference>
<feature type="compositionally biased region" description="Low complexity" evidence="17">
    <location>
        <begin position="313"/>
        <end position="340"/>
    </location>
</feature>
<dbReference type="InterPro" id="IPR021109">
    <property type="entry name" value="Peptidase_aspartic_dom_sf"/>
</dbReference>
<keyword evidence="10" id="KW-0460">Magnesium</keyword>
<dbReference type="Pfam" id="PF00078">
    <property type="entry name" value="RVT_1"/>
    <property type="match status" value="1"/>
</dbReference>
<dbReference type="InterPro" id="IPR043128">
    <property type="entry name" value="Rev_trsase/Diguanyl_cyclase"/>
</dbReference>
<keyword evidence="8" id="KW-0255">Endonuclease</keyword>
<dbReference type="FunFam" id="3.30.70.270:FF:000063">
    <property type="entry name" value="Zinc knuckle domaincontaining protein"/>
    <property type="match status" value="1"/>
</dbReference>
<dbReference type="EMBL" id="JAACJM010000181">
    <property type="protein sequence ID" value="KAF5339905.1"/>
    <property type="molecule type" value="Genomic_DNA"/>
</dbReference>
<keyword evidence="11" id="KW-0694">RNA-binding</keyword>
<dbReference type="InterPro" id="IPR001584">
    <property type="entry name" value="Integrase_cat-core"/>
</dbReference>
<dbReference type="CDD" id="cd09274">
    <property type="entry name" value="RNase_HI_RT_Ty3"/>
    <property type="match status" value="1"/>
</dbReference>
<dbReference type="CDD" id="cd00303">
    <property type="entry name" value="retropepsin_like"/>
    <property type="match status" value="1"/>
</dbReference>
<protein>
    <recommendedName>
        <fullName evidence="1">RNA-directed DNA polymerase</fullName>
        <ecNumber evidence="1">2.7.7.49</ecNumber>
    </recommendedName>
</protein>
<feature type="region of interest" description="Disordered" evidence="17">
    <location>
        <begin position="299"/>
        <end position="346"/>
    </location>
</feature>
<dbReference type="GO" id="GO:0006508">
    <property type="term" value="P:proteolysis"/>
    <property type="evidence" value="ECO:0007669"/>
    <property type="project" value="UniProtKB-KW"/>
</dbReference>
<evidence type="ECO:0000256" key="17">
    <source>
        <dbReference type="SAM" id="MobiDB-lite"/>
    </source>
</evidence>
<dbReference type="Pfam" id="PF03732">
    <property type="entry name" value="Retrotrans_gag"/>
    <property type="match status" value="1"/>
</dbReference>
<feature type="compositionally biased region" description="Low complexity" evidence="17">
    <location>
        <begin position="1707"/>
        <end position="1725"/>
    </location>
</feature>
<dbReference type="InterPro" id="IPR056924">
    <property type="entry name" value="SH3_Tf2-1"/>
</dbReference>
<dbReference type="InterPro" id="IPR016197">
    <property type="entry name" value="Chromo-like_dom_sf"/>
</dbReference>
<dbReference type="Gene3D" id="2.40.70.10">
    <property type="entry name" value="Acid Proteases"/>
    <property type="match status" value="1"/>
</dbReference>
<dbReference type="EC" id="2.7.7.49" evidence="1"/>
<dbReference type="Pfam" id="PF17917">
    <property type="entry name" value="RT_RNaseH"/>
    <property type="match status" value="1"/>
</dbReference>
<feature type="region of interest" description="Disordered" evidence="17">
    <location>
        <begin position="406"/>
        <end position="433"/>
    </location>
</feature>
<dbReference type="PANTHER" id="PTHR37984:SF5">
    <property type="entry name" value="PROTEIN NYNRIN-LIKE"/>
    <property type="match status" value="1"/>
</dbReference>
<feature type="domain" description="Integrase catalytic" evidence="19">
    <location>
        <begin position="1330"/>
        <end position="1489"/>
    </location>
</feature>
<evidence type="ECO:0000256" key="11">
    <source>
        <dbReference type="ARBA" id="ARBA00022884"/>
    </source>
</evidence>
<dbReference type="SUPFAM" id="SSF53098">
    <property type="entry name" value="Ribonuclease H-like"/>
    <property type="match status" value="1"/>
</dbReference>
<keyword evidence="4" id="KW-0548">Nucleotidyltransferase</keyword>
<evidence type="ECO:0000256" key="3">
    <source>
        <dbReference type="ARBA" id="ARBA00022679"/>
    </source>
</evidence>
<dbReference type="InterPro" id="IPR000477">
    <property type="entry name" value="RT_dom"/>
</dbReference>
<evidence type="ECO:0000313" key="20">
    <source>
        <dbReference type="EMBL" id="KAF5339905.1"/>
    </source>
</evidence>
<keyword evidence="6" id="KW-0479">Metal-binding</keyword>
<accession>A0A8H5CDV6</accession>
<dbReference type="FunFam" id="3.30.420.10:FF:000032">
    <property type="entry name" value="Retrovirus-related Pol polyprotein from transposon 297-like Protein"/>
    <property type="match status" value="1"/>
</dbReference>
<reference evidence="20 21" key="1">
    <citation type="journal article" date="2020" name="ISME J.">
        <title>Uncovering the hidden diversity of litter-decomposition mechanisms in mushroom-forming fungi.</title>
        <authorList>
            <person name="Floudas D."/>
            <person name="Bentzer J."/>
            <person name="Ahren D."/>
            <person name="Johansson T."/>
            <person name="Persson P."/>
            <person name="Tunlid A."/>
        </authorList>
    </citation>
    <scope>NUCLEOTIDE SEQUENCE [LARGE SCALE GENOMIC DNA]</scope>
    <source>
        <strain evidence="20 21">CBS 291.85</strain>
    </source>
</reference>
<evidence type="ECO:0000256" key="13">
    <source>
        <dbReference type="ARBA" id="ARBA00022918"/>
    </source>
</evidence>
<dbReference type="InterPro" id="IPR012337">
    <property type="entry name" value="RNaseH-like_sf"/>
</dbReference>
<evidence type="ECO:0000256" key="15">
    <source>
        <dbReference type="ARBA" id="ARBA00023125"/>
    </source>
</evidence>
<dbReference type="GO" id="GO:0003723">
    <property type="term" value="F:RNA binding"/>
    <property type="evidence" value="ECO:0007669"/>
    <property type="project" value="UniProtKB-KW"/>
</dbReference>
<dbReference type="InterPro" id="IPR041588">
    <property type="entry name" value="Integrase_H2C2"/>
</dbReference>
<evidence type="ECO:0000313" key="21">
    <source>
        <dbReference type="Proteomes" id="UP000559256"/>
    </source>
</evidence>
<feature type="region of interest" description="Disordered" evidence="17">
    <location>
        <begin position="1707"/>
        <end position="1765"/>
    </location>
</feature>
<keyword evidence="21" id="KW-1185">Reference proteome</keyword>
<keyword evidence="9" id="KW-0378">Hydrolase</keyword>
<feature type="compositionally biased region" description="Basic and acidic residues" evidence="17">
    <location>
        <begin position="419"/>
        <end position="429"/>
    </location>
</feature>
<dbReference type="SUPFAM" id="SSF56672">
    <property type="entry name" value="DNA/RNA polymerases"/>
    <property type="match status" value="1"/>
</dbReference>
<keyword evidence="5" id="KW-0540">Nuclease</keyword>
<evidence type="ECO:0000256" key="8">
    <source>
        <dbReference type="ARBA" id="ARBA00022759"/>
    </source>
</evidence>
<evidence type="ECO:0000256" key="5">
    <source>
        <dbReference type="ARBA" id="ARBA00022722"/>
    </source>
</evidence>
<evidence type="ECO:0000256" key="10">
    <source>
        <dbReference type="ARBA" id="ARBA00022842"/>
    </source>
</evidence>
<dbReference type="Pfam" id="PF24626">
    <property type="entry name" value="SH3_Tf2-1"/>
    <property type="match status" value="1"/>
</dbReference>
<dbReference type="PROSITE" id="PS50878">
    <property type="entry name" value="RT_POL"/>
    <property type="match status" value="1"/>
</dbReference>
<feature type="compositionally biased region" description="Basic and acidic residues" evidence="17">
    <location>
        <begin position="299"/>
        <end position="312"/>
    </location>
</feature>
<dbReference type="InterPro" id="IPR041373">
    <property type="entry name" value="RT_RNaseH"/>
</dbReference>
<evidence type="ECO:0000256" key="9">
    <source>
        <dbReference type="ARBA" id="ARBA00022801"/>
    </source>
</evidence>